<proteinExistence type="inferred from homology"/>
<accession>A0A7S7NRS2</accession>
<protein>
    <submittedName>
        <fullName evidence="2">Aspartate/glutamate racemase family protein</fullName>
    </submittedName>
</protein>
<name>A0A7S7NRS2_PALFE</name>
<dbReference type="GO" id="GO:0047661">
    <property type="term" value="F:amino-acid racemase activity"/>
    <property type="evidence" value="ECO:0007669"/>
    <property type="project" value="InterPro"/>
</dbReference>
<evidence type="ECO:0000313" key="2">
    <source>
        <dbReference type="EMBL" id="QOY88602.1"/>
    </source>
</evidence>
<gene>
    <name evidence="2" type="ORF">IRI77_01175</name>
</gene>
<dbReference type="EMBL" id="CP063849">
    <property type="protein sequence ID" value="QOY88602.1"/>
    <property type="molecule type" value="Genomic_DNA"/>
</dbReference>
<keyword evidence="3" id="KW-1185">Reference proteome</keyword>
<organism evidence="2 3">
    <name type="scientific">Paludibaculum fermentans</name>
    <dbReference type="NCBI Taxonomy" id="1473598"/>
    <lineage>
        <taxon>Bacteria</taxon>
        <taxon>Pseudomonadati</taxon>
        <taxon>Acidobacteriota</taxon>
        <taxon>Terriglobia</taxon>
        <taxon>Bryobacterales</taxon>
        <taxon>Bryobacteraceae</taxon>
        <taxon>Paludibaculum</taxon>
    </lineage>
</organism>
<dbReference type="RefSeq" id="WP_194450264.1">
    <property type="nucleotide sequence ID" value="NZ_CP063849.1"/>
</dbReference>
<dbReference type="KEGG" id="pfer:IRI77_01175"/>
<reference evidence="2 3" key="1">
    <citation type="submission" date="2020-10" db="EMBL/GenBank/DDBJ databases">
        <title>Complete genome sequence of Paludibaculum fermentans P105T, a facultatively anaerobic acidobacterium capable of dissimilatory Fe(III) reduction.</title>
        <authorList>
            <person name="Dedysh S.N."/>
            <person name="Beletsky A.V."/>
            <person name="Kulichevskaya I.S."/>
            <person name="Mardanov A.V."/>
            <person name="Ravin N.V."/>
        </authorList>
    </citation>
    <scope>NUCLEOTIDE SEQUENCE [LARGE SCALE GENOMIC DNA]</scope>
    <source>
        <strain evidence="2 3">P105</strain>
    </source>
</reference>
<comment type="similarity">
    <text evidence="1">Belongs to the HyuE racemase family.</text>
</comment>
<dbReference type="AlphaFoldDB" id="A0A7S7NRS2"/>
<evidence type="ECO:0000313" key="3">
    <source>
        <dbReference type="Proteomes" id="UP000593892"/>
    </source>
</evidence>
<dbReference type="Proteomes" id="UP000593892">
    <property type="component" value="Chromosome"/>
</dbReference>
<evidence type="ECO:0000256" key="1">
    <source>
        <dbReference type="ARBA" id="ARBA00038414"/>
    </source>
</evidence>
<dbReference type="Gene3D" id="3.40.50.12500">
    <property type="match status" value="1"/>
</dbReference>
<dbReference type="InterPro" id="IPR015942">
    <property type="entry name" value="Asp/Glu/hydantoin_racemase"/>
</dbReference>
<sequence length="218" mass="23523">MTRTLALIHTSPMLVPMFDTLCARILPDWRIFHMVDESLIRNTIAVGRLDKPTTRRMVAQIQSAFEAGADAVLVTCSSIGPGIPVARQLFDGPIFRIDEAMAAQAVSIGRRVGVLATLGTTLEPTIQLIRDTAASQGRDCEVISDCCEGAFEAVLRGDTETHDQRVRASLDALMPKVDVVVLAQGSMARVLAAIPPESLSVPVYSSPELAIQQIRSTL</sequence>
<dbReference type="Pfam" id="PF01177">
    <property type="entry name" value="Asp_Glu_race"/>
    <property type="match status" value="1"/>
</dbReference>
<dbReference type="InterPro" id="IPR053714">
    <property type="entry name" value="Iso_Racemase_Enz_sf"/>
</dbReference>